<comment type="caution">
    <text evidence="10">The sequence shown here is derived from an EMBL/GenBank/DDBJ whole genome shotgun (WGS) entry which is preliminary data.</text>
</comment>
<protein>
    <submittedName>
        <fullName evidence="10">FtsX-like permease family protein</fullName>
    </submittedName>
</protein>
<dbReference type="EMBL" id="QZKI01000062">
    <property type="protein sequence ID" value="RJP71125.1"/>
    <property type="molecule type" value="Genomic_DNA"/>
</dbReference>
<comment type="subcellular location">
    <subcellularLocation>
        <location evidence="1">Cell membrane</location>
        <topology evidence="1">Multi-pass membrane protein</topology>
    </subcellularLocation>
</comment>
<feature type="transmembrane region" description="Helical" evidence="7">
    <location>
        <begin position="21"/>
        <end position="41"/>
    </location>
</feature>
<evidence type="ECO:0000256" key="5">
    <source>
        <dbReference type="ARBA" id="ARBA00023136"/>
    </source>
</evidence>
<evidence type="ECO:0000256" key="6">
    <source>
        <dbReference type="ARBA" id="ARBA00038076"/>
    </source>
</evidence>
<name>A0A419EZZ6_9BACT</name>
<keyword evidence="5 7" id="KW-0472">Membrane</keyword>
<dbReference type="PANTHER" id="PTHR30572:SF4">
    <property type="entry name" value="ABC TRANSPORTER PERMEASE YTRF"/>
    <property type="match status" value="1"/>
</dbReference>
<feature type="transmembrane region" description="Helical" evidence="7">
    <location>
        <begin position="331"/>
        <end position="364"/>
    </location>
</feature>
<feature type="transmembrane region" description="Helical" evidence="7">
    <location>
        <begin position="376"/>
        <end position="396"/>
    </location>
</feature>
<feature type="domain" description="ABC3 transporter permease C-terminal" evidence="8">
    <location>
        <begin position="289"/>
        <end position="405"/>
    </location>
</feature>
<keyword evidence="4 7" id="KW-1133">Transmembrane helix</keyword>
<accession>A0A419EZZ6</accession>
<evidence type="ECO:0000313" key="10">
    <source>
        <dbReference type="EMBL" id="RJP71125.1"/>
    </source>
</evidence>
<evidence type="ECO:0000259" key="8">
    <source>
        <dbReference type="Pfam" id="PF02687"/>
    </source>
</evidence>
<dbReference type="GO" id="GO:0022857">
    <property type="term" value="F:transmembrane transporter activity"/>
    <property type="evidence" value="ECO:0007669"/>
    <property type="project" value="TreeGrafter"/>
</dbReference>
<evidence type="ECO:0000256" key="2">
    <source>
        <dbReference type="ARBA" id="ARBA00022475"/>
    </source>
</evidence>
<gene>
    <name evidence="10" type="ORF">C4532_08245</name>
</gene>
<evidence type="ECO:0000313" key="11">
    <source>
        <dbReference type="Proteomes" id="UP000285961"/>
    </source>
</evidence>
<organism evidence="10 11">
    <name type="scientific">Candidatus Abyssobacteria bacterium SURF_17</name>
    <dbReference type="NCBI Taxonomy" id="2093361"/>
    <lineage>
        <taxon>Bacteria</taxon>
        <taxon>Pseudomonadati</taxon>
        <taxon>Candidatus Hydrogenedentota</taxon>
        <taxon>Candidatus Abyssobacteria</taxon>
    </lineage>
</organism>
<dbReference type="Pfam" id="PF02687">
    <property type="entry name" value="FtsX"/>
    <property type="match status" value="1"/>
</dbReference>
<proteinExistence type="inferred from homology"/>
<evidence type="ECO:0000256" key="1">
    <source>
        <dbReference type="ARBA" id="ARBA00004651"/>
    </source>
</evidence>
<dbReference type="InterPro" id="IPR025857">
    <property type="entry name" value="MacB_PCD"/>
</dbReference>
<feature type="domain" description="MacB-like periplasmic core" evidence="9">
    <location>
        <begin position="21"/>
        <end position="248"/>
    </location>
</feature>
<dbReference type="Pfam" id="PF12704">
    <property type="entry name" value="MacB_PCD"/>
    <property type="match status" value="1"/>
</dbReference>
<dbReference type="InterPro" id="IPR050250">
    <property type="entry name" value="Macrolide_Exporter_MacB"/>
</dbReference>
<dbReference type="InterPro" id="IPR003838">
    <property type="entry name" value="ABC3_permease_C"/>
</dbReference>
<reference evidence="10 11" key="1">
    <citation type="journal article" date="2017" name="ISME J.">
        <title>Energy and carbon metabolisms in a deep terrestrial subsurface fluid microbial community.</title>
        <authorList>
            <person name="Momper L."/>
            <person name="Jungbluth S.P."/>
            <person name="Lee M.D."/>
            <person name="Amend J.P."/>
        </authorList>
    </citation>
    <scope>NUCLEOTIDE SEQUENCE [LARGE SCALE GENOMIC DNA]</scope>
    <source>
        <strain evidence="10">SURF_17</strain>
    </source>
</reference>
<keyword evidence="3 7" id="KW-0812">Transmembrane</keyword>
<dbReference type="Proteomes" id="UP000285961">
    <property type="component" value="Unassembled WGS sequence"/>
</dbReference>
<evidence type="ECO:0000256" key="7">
    <source>
        <dbReference type="SAM" id="Phobius"/>
    </source>
</evidence>
<comment type="similarity">
    <text evidence="6">Belongs to the ABC-4 integral membrane protein family.</text>
</comment>
<dbReference type="AlphaFoldDB" id="A0A419EZZ6"/>
<evidence type="ECO:0000259" key="9">
    <source>
        <dbReference type="Pfam" id="PF12704"/>
    </source>
</evidence>
<evidence type="ECO:0000256" key="4">
    <source>
        <dbReference type="ARBA" id="ARBA00022989"/>
    </source>
</evidence>
<keyword evidence="2" id="KW-1003">Cell membrane</keyword>
<dbReference type="PANTHER" id="PTHR30572">
    <property type="entry name" value="MEMBRANE COMPONENT OF TRANSPORTER-RELATED"/>
    <property type="match status" value="1"/>
</dbReference>
<dbReference type="GO" id="GO:0005886">
    <property type="term" value="C:plasma membrane"/>
    <property type="evidence" value="ECO:0007669"/>
    <property type="project" value="UniProtKB-SubCell"/>
</dbReference>
<sequence>MFLVETIAQAWQSIRSHKLRTGLTMFGVIWGIASFIILVGLGKSTLKLFSREFEKVGKRMLVMWAGQSSSGLSGIKGGRQIRFTIDDVEAIKAHCPHVELVSPQIYTGYQETKYENEVLSSETFGLDVNSGVIRNLDVAKGRFINADDIALNRRVCVLGANVKEKLFGERESVGEFIRMSGIRFQVVGVLQHKGDQLSRVSGSIDDDQISIPYTTAQALFTGSKYFGMIYLQPRSLFDDKTVREEVRQTLALRHSFEPDDADALHFFGIAEMIGRVKGVAMGMEIFFGAASIITLLIGGIGVMNIMFVSINERVREIGIMKAVGAKSRHVFLQFIVESVFVTFLAGLIGVLIGCSICLLIGLFNLPRFVAAPVIDPFVMLIAFLTITLVGILSGILPALRASRMQVVEALRYY</sequence>
<feature type="transmembrane region" description="Helical" evidence="7">
    <location>
        <begin position="285"/>
        <end position="310"/>
    </location>
</feature>
<evidence type="ECO:0000256" key="3">
    <source>
        <dbReference type="ARBA" id="ARBA00022692"/>
    </source>
</evidence>